<gene>
    <name evidence="2" type="ORF">Pph01_14300</name>
</gene>
<organism evidence="2 3">
    <name type="scientific">Planotetraspora phitsanulokensis</name>
    <dbReference type="NCBI Taxonomy" id="575192"/>
    <lineage>
        <taxon>Bacteria</taxon>
        <taxon>Bacillati</taxon>
        <taxon>Actinomycetota</taxon>
        <taxon>Actinomycetes</taxon>
        <taxon>Streptosporangiales</taxon>
        <taxon>Streptosporangiaceae</taxon>
        <taxon>Planotetraspora</taxon>
    </lineage>
</organism>
<proteinExistence type="predicted"/>
<reference evidence="2 3" key="1">
    <citation type="submission" date="2021-01" db="EMBL/GenBank/DDBJ databases">
        <title>Whole genome shotgun sequence of Planotetraspora phitsanulokensis NBRC 104273.</title>
        <authorList>
            <person name="Komaki H."/>
            <person name="Tamura T."/>
        </authorList>
    </citation>
    <scope>NUCLEOTIDE SEQUENCE [LARGE SCALE GENOMIC DNA]</scope>
    <source>
        <strain evidence="2 3">NBRC 104273</strain>
    </source>
</reference>
<comment type="caution">
    <text evidence="2">The sequence shown here is derived from an EMBL/GenBank/DDBJ whole genome shotgun (WGS) entry which is preliminary data.</text>
</comment>
<keyword evidence="3" id="KW-1185">Reference proteome</keyword>
<feature type="transmembrane region" description="Helical" evidence="1">
    <location>
        <begin position="12"/>
        <end position="35"/>
    </location>
</feature>
<evidence type="ECO:0000313" key="3">
    <source>
        <dbReference type="Proteomes" id="UP000622547"/>
    </source>
</evidence>
<sequence length="71" mass="7555">MSGRNIARMLKLFGLTGRNVFLAVGTGALILGGLFSFDLGTQRVGNILLQIAWIAMLGAVACAVSEHHKKE</sequence>
<dbReference type="AlphaFoldDB" id="A0A8J3XCR2"/>
<dbReference type="Proteomes" id="UP000622547">
    <property type="component" value="Unassembled WGS sequence"/>
</dbReference>
<feature type="transmembrane region" description="Helical" evidence="1">
    <location>
        <begin position="47"/>
        <end position="65"/>
    </location>
</feature>
<dbReference type="EMBL" id="BOOP01000004">
    <property type="protein sequence ID" value="GII36427.1"/>
    <property type="molecule type" value="Genomic_DNA"/>
</dbReference>
<protein>
    <submittedName>
        <fullName evidence="2">Uncharacterized protein</fullName>
    </submittedName>
</protein>
<keyword evidence="1" id="KW-0472">Membrane</keyword>
<keyword evidence="1" id="KW-0812">Transmembrane</keyword>
<keyword evidence="1" id="KW-1133">Transmembrane helix</keyword>
<evidence type="ECO:0000313" key="2">
    <source>
        <dbReference type="EMBL" id="GII36427.1"/>
    </source>
</evidence>
<name>A0A8J3XCR2_9ACTN</name>
<accession>A0A8J3XCR2</accession>
<evidence type="ECO:0000256" key="1">
    <source>
        <dbReference type="SAM" id="Phobius"/>
    </source>
</evidence>